<feature type="transmembrane region" description="Helical" evidence="1">
    <location>
        <begin position="45"/>
        <end position="65"/>
    </location>
</feature>
<name>A0A1H3NL95_9BACI</name>
<proteinExistence type="predicted"/>
<feature type="transmembrane region" description="Helical" evidence="1">
    <location>
        <begin position="157"/>
        <end position="176"/>
    </location>
</feature>
<keyword evidence="1" id="KW-1133">Transmembrane helix</keyword>
<sequence>MWEKIVRHDKLTVIILTIVINLIVVILSFLPGYQGDLPAWIKQLPLINAILNSFTFMFLVAALMAIKRGNVRLHQRFIYGAFTTTFIFLLTYVTHHSLTESTPFGGTGFIAYVYYFILITHILLAIIIVPLALISFFAGYKQEVARHRKWVRWTMPLWLYVSLTGVLVYIFISPYYT</sequence>
<keyword evidence="1" id="KW-0812">Transmembrane</keyword>
<dbReference type="OrthoDB" id="9811380at2"/>
<dbReference type="InterPro" id="IPR007352">
    <property type="entry name" value="DUF420"/>
</dbReference>
<keyword evidence="1" id="KW-0472">Membrane</keyword>
<evidence type="ECO:0000313" key="3">
    <source>
        <dbReference type="Proteomes" id="UP000198935"/>
    </source>
</evidence>
<evidence type="ECO:0000256" key="1">
    <source>
        <dbReference type="SAM" id="Phobius"/>
    </source>
</evidence>
<protein>
    <submittedName>
        <fullName evidence="2">Putative membrane protein</fullName>
    </submittedName>
</protein>
<dbReference type="Pfam" id="PF04238">
    <property type="entry name" value="DUF420"/>
    <property type="match status" value="1"/>
</dbReference>
<dbReference type="AlphaFoldDB" id="A0A1H3NL95"/>
<reference evidence="3" key="1">
    <citation type="submission" date="2016-10" db="EMBL/GenBank/DDBJ databases">
        <authorList>
            <person name="Varghese N."/>
            <person name="Submissions S."/>
        </authorList>
    </citation>
    <scope>NUCLEOTIDE SEQUENCE [LARGE SCALE GENOMIC DNA]</scope>
    <source>
        <strain evidence="3">SP</strain>
    </source>
</reference>
<evidence type="ECO:0000313" key="2">
    <source>
        <dbReference type="EMBL" id="SDY89662.1"/>
    </source>
</evidence>
<accession>A0A1H3NL95</accession>
<feature type="transmembrane region" description="Helical" evidence="1">
    <location>
        <begin position="77"/>
        <end position="93"/>
    </location>
</feature>
<gene>
    <name evidence="2" type="ORF">SAMN05421736_104119</name>
</gene>
<dbReference type="Proteomes" id="UP000198935">
    <property type="component" value="Unassembled WGS sequence"/>
</dbReference>
<dbReference type="PANTHER" id="PTHR37692">
    <property type="entry name" value="HYPOTHETICAL MEMBRANE SPANNING PROTEIN"/>
    <property type="match status" value="1"/>
</dbReference>
<dbReference type="STRING" id="1503961.SAMN05421736_104119"/>
<dbReference type="PANTHER" id="PTHR37692:SF1">
    <property type="entry name" value="DUF420 DOMAIN-CONTAINING PROTEIN"/>
    <property type="match status" value="1"/>
</dbReference>
<feature type="transmembrane region" description="Helical" evidence="1">
    <location>
        <begin position="113"/>
        <end position="137"/>
    </location>
</feature>
<organism evidence="2 3">
    <name type="scientific">Evansella caseinilytica</name>
    <dbReference type="NCBI Taxonomy" id="1503961"/>
    <lineage>
        <taxon>Bacteria</taxon>
        <taxon>Bacillati</taxon>
        <taxon>Bacillota</taxon>
        <taxon>Bacilli</taxon>
        <taxon>Bacillales</taxon>
        <taxon>Bacillaceae</taxon>
        <taxon>Evansella</taxon>
    </lineage>
</organism>
<keyword evidence="3" id="KW-1185">Reference proteome</keyword>
<dbReference type="EMBL" id="FNPI01000004">
    <property type="protein sequence ID" value="SDY89662.1"/>
    <property type="molecule type" value="Genomic_DNA"/>
</dbReference>
<feature type="transmembrane region" description="Helical" evidence="1">
    <location>
        <begin position="12"/>
        <end position="33"/>
    </location>
</feature>